<evidence type="ECO:0000256" key="3">
    <source>
        <dbReference type="ARBA" id="ARBA00022679"/>
    </source>
</evidence>
<dbReference type="InterPro" id="IPR011009">
    <property type="entry name" value="Kinase-like_dom_sf"/>
</dbReference>
<keyword evidence="6" id="KW-0067">ATP-binding</keyword>
<evidence type="ECO:0000256" key="6">
    <source>
        <dbReference type="ARBA" id="ARBA00022840"/>
    </source>
</evidence>
<dbReference type="GO" id="GO:0050684">
    <property type="term" value="P:regulation of mRNA processing"/>
    <property type="evidence" value="ECO:0007669"/>
    <property type="project" value="TreeGrafter"/>
</dbReference>
<keyword evidence="2 11" id="KW-0723">Serine/threonine-protein kinase</keyword>
<dbReference type="Gene3D" id="3.30.200.20">
    <property type="entry name" value="Phosphorylase Kinase, domain 1"/>
    <property type="match status" value="1"/>
</dbReference>
<keyword evidence="5 11" id="KW-0418">Kinase</keyword>
<reference evidence="12" key="1">
    <citation type="journal article" date="2023" name="Mol. Phylogenet. Evol.">
        <title>Genome-scale phylogeny and comparative genomics of the fungal order Sordariales.</title>
        <authorList>
            <person name="Hensen N."/>
            <person name="Bonometti L."/>
            <person name="Westerberg I."/>
            <person name="Brannstrom I.O."/>
            <person name="Guillou S."/>
            <person name="Cros-Aarteil S."/>
            <person name="Calhoun S."/>
            <person name="Haridas S."/>
            <person name="Kuo A."/>
            <person name="Mondo S."/>
            <person name="Pangilinan J."/>
            <person name="Riley R."/>
            <person name="LaButti K."/>
            <person name="Andreopoulos B."/>
            <person name="Lipzen A."/>
            <person name="Chen C."/>
            <person name="Yan M."/>
            <person name="Daum C."/>
            <person name="Ng V."/>
            <person name="Clum A."/>
            <person name="Steindorff A."/>
            <person name="Ohm R.A."/>
            <person name="Martin F."/>
            <person name="Silar P."/>
            <person name="Natvig D.O."/>
            <person name="Lalanne C."/>
            <person name="Gautier V."/>
            <person name="Ament-Velasquez S.L."/>
            <person name="Kruys A."/>
            <person name="Hutchinson M.I."/>
            <person name="Powell A.J."/>
            <person name="Barry K."/>
            <person name="Miller A.N."/>
            <person name="Grigoriev I.V."/>
            <person name="Debuchy R."/>
            <person name="Gladieux P."/>
            <person name="Hiltunen Thoren M."/>
            <person name="Johannesson H."/>
        </authorList>
    </citation>
    <scope>NUCLEOTIDE SEQUENCE [LARGE SCALE GENOMIC DNA]</scope>
    <source>
        <strain evidence="12">CBS 284.82</strain>
    </source>
</reference>
<evidence type="ECO:0000256" key="5">
    <source>
        <dbReference type="ARBA" id="ARBA00022777"/>
    </source>
</evidence>
<dbReference type="GO" id="GO:0005524">
    <property type="term" value="F:ATP binding"/>
    <property type="evidence" value="ECO:0007669"/>
    <property type="project" value="UniProtKB-KW"/>
</dbReference>
<comment type="catalytic activity">
    <reaction evidence="7">
        <text>L-threonyl-[protein] + ATP = O-phospho-L-threonyl-[protein] + ADP + H(+)</text>
        <dbReference type="Rhea" id="RHEA:46608"/>
        <dbReference type="Rhea" id="RHEA-COMP:11060"/>
        <dbReference type="Rhea" id="RHEA-COMP:11605"/>
        <dbReference type="ChEBI" id="CHEBI:15378"/>
        <dbReference type="ChEBI" id="CHEBI:30013"/>
        <dbReference type="ChEBI" id="CHEBI:30616"/>
        <dbReference type="ChEBI" id="CHEBI:61977"/>
        <dbReference type="ChEBI" id="CHEBI:456216"/>
        <dbReference type="EC" id="2.7.11.1"/>
    </reaction>
</comment>
<evidence type="ECO:0000259" key="10">
    <source>
        <dbReference type="PROSITE" id="PS50011"/>
    </source>
</evidence>
<dbReference type="SUPFAM" id="SSF56112">
    <property type="entry name" value="Protein kinase-like (PK-like)"/>
    <property type="match status" value="1"/>
</dbReference>
<feature type="region of interest" description="Disordered" evidence="9">
    <location>
        <begin position="1"/>
        <end position="22"/>
    </location>
</feature>
<organism evidence="11 12">
    <name type="scientific">Parachaetomium inaequale</name>
    <dbReference type="NCBI Taxonomy" id="2588326"/>
    <lineage>
        <taxon>Eukaryota</taxon>
        <taxon>Fungi</taxon>
        <taxon>Dikarya</taxon>
        <taxon>Ascomycota</taxon>
        <taxon>Pezizomycotina</taxon>
        <taxon>Sordariomycetes</taxon>
        <taxon>Sordariomycetidae</taxon>
        <taxon>Sordariales</taxon>
        <taxon>Chaetomiaceae</taxon>
        <taxon>Parachaetomium</taxon>
    </lineage>
</organism>
<dbReference type="Gene3D" id="1.10.510.10">
    <property type="entry name" value="Transferase(Phosphotransferase) domain 1"/>
    <property type="match status" value="1"/>
</dbReference>
<dbReference type="EC" id="2.7.11.1" evidence="1"/>
<evidence type="ECO:0000313" key="12">
    <source>
        <dbReference type="Proteomes" id="UP001303115"/>
    </source>
</evidence>
<evidence type="ECO:0000256" key="9">
    <source>
        <dbReference type="SAM" id="MobiDB-lite"/>
    </source>
</evidence>
<dbReference type="PANTHER" id="PTHR47634">
    <property type="entry name" value="PROTEIN KINASE DOMAIN-CONTAINING PROTEIN-RELATED"/>
    <property type="match status" value="1"/>
</dbReference>
<evidence type="ECO:0000256" key="7">
    <source>
        <dbReference type="ARBA" id="ARBA00047899"/>
    </source>
</evidence>
<dbReference type="AlphaFoldDB" id="A0AAN6PNW7"/>
<dbReference type="PROSITE" id="PS50011">
    <property type="entry name" value="PROTEIN_KINASE_DOM"/>
    <property type="match status" value="1"/>
</dbReference>
<comment type="caution">
    <text evidence="11">The sequence shown here is derived from an EMBL/GenBank/DDBJ whole genome shotgun (WGS) entry which is preliminary data.</text>
</comment>
<dbReference type="InterPro" id="IPR051334">
    <property type="entry name" value="SRPK"/>
</dbReference>
<comment type="catalytic activity">
    <reaction evidence="8">
        <text>L-seryl-[protein] + ATP = O-phospho-L-seryl-[protein] + ADP + H(+)</text>
        <dbReference type="Rhea" id="RHEA:17989"/>
        <dbReference type="Rhea" id="RHEA-COMP:9863"/>
        <dbReference type="Rhea" id="RHEA-COMP:11604"/>
        <dbReference type="ChEBI" id="CHEBI:15378"/>
        <dbReference type="ChEBI" id="CHEBI:29999"/>
        <dbReference type="ChEBI" id="CHEBI:30616"/>
        <dbReference type="ChEBI" id="CHEBI:83421"/>
        <dbReference type="ChEBI" id="CHEBI:456216"/>
        <dbReference type="EC" id="2.7.11.1"/>
    </reaction>
</comment>
<evidence type="ECO:0000256" key="8">
    <source>
        <dbReference type="ARBA" id="ARBA00048679"/>
    </source>
</evidence>
<accession>A0AAN6PNW7</accession>
<evidence type="ECO:0000256" key="4">
    <source>
        <dbReference type="ARBA" id="ARBA00022741"/>
    </source>
</evidence>
<dbReference type="EMBL" id="MU854329">
    <property type="protein sequence ID" value="KAK4043318.1"/>
    <property type="molecule type" value="Genomic_DNA"/>
</dbReference>
<dbReference type="SMART" id="SM00220">
    <property type="entry name" value="S_TKc"/>
    <property type="match status" value="1"/>
</dbReference>
<dbReference type="PANTHER" id="PTHR47634:SF9">
    <property type="entry name" value="PROTEIN KINASE DOMAIN-CONTAINING PROTEIN-RELATED"/>
    <property type="match status" value="1"/>
</dbReference>
<dbReference type="GO" id="GO:0000245">
    <property type="term" value="P:spliceosomal complex assembly"/>
    <property type="evidence" value="ECO:0007669"/>
    <property type="project" value="TreeGrafter"/>
</dbReference>
<dbReference type="GO" id="GO:0004674">
    <property type="term" value="F:protein serine/threonine kinase activity"/>
    <property type="evidence" value="ECO:0007669"/>
    <property type="project" value="UniProtKB-KW"/>
</dbReference>
<proteinExistence type="predicted"/>
<protein>
    <recommendedName>
        <fullName evidence="1">non-specific serine/threonine protein kinase</fullName>
        <ecNumber evidence="1">2.7.11.1</ecNumber>
    </recommendedName>
</protein>
<evidence type="ECO:0000256" key="2">
    <source>
        <dbReference type="ARBA" id="ARBA00022527"/>
    </source>
</evidence>
<evidence type="ECO:0000313" key="11">
    <source>
        <dbReference type="EMBL" id="KAK4043318.1"/>
    </source>
</evidence>
<sequence length="409" mass="46370">MTSSTRTRSPSPPRPLPMAERERVDDDVLLEEEAFSWYDPDNWYPVKIGQVFESRYQILLKLGFGSVSTAWLCRDLREHKYVTIKVYETGHRQSLNEYKVFQHLGAIVSSHPGSKLVRLALGSFELPGKNGPHACIVHEPLGLSMAELRQRAGGKLLATLLKPMVYGVLLGLSFLHSVARVVHTDLQEGNIMLSVKDPAMLDEAVSEEWSSPTPSKMRGDNEIYVSAVFDLPDKPAVPIISDFGDAQFGDPPFREEVMPDLYRAPEMVLGIPWDEQIDIWALGLMVWHLFEGSSLLKKRLPSREESSPAHLARMISLLGPPPSDLLDRGTETTRFFDENGTQIDKYAGAFKHPDMLTDASLETEEENLEGDEQAQFLVFIRKMLQWRPEDRASASELLRDPWLRKMRRE</sequence>
<dbReference type="Proteomes" id="UP001303115">
    <property type="component" value="Unassembled WGS sequence"/>
</dbReference>
<feature type="domain" description="Protein kinase" evidence="10">
    <location>
        <begin position="56"/>
        <end position="403"/>
    </location>
</feature>
<keyword evidence="12" id="KW-1185">Reference proteome</keyword>
<gene>
    <name evidence="11" type="ORF">C8A01DRAFT_43802</name>
</gene>
<dbReference type="Pfam" id="PF00069">
    <property type="entry name" value="Pkinase"/>
    <property type="match status" value="1"/>
</dbReference>
<keyword evidence="3" id="KW-0808">Transferase</keyword>
<keyword evidence="4" id="KW-0547">Nucleotide-binding</keyword>
<name>A0AAN6PNW7_9PEZI</name>
<evidence type="ECO:0000256" key="1">
    <source>
        <dbReference type="ARBA" id="ARBA00012513"/>
    </source>
</evidence>
<dbReference type="InterPro" id="IPR000719">
    <property type="entry name" value="Prot_kinase_dom"/>
</dbReference>